<dbReference type="HOGENOM" id="CLU_047545_2_0_5"/>
<dbReference type="InterPro" id="IPR038414">
    <property type="entry name" value="CcoP_N_sf"/>
</dbReference>
<evidence type="ECO:0000256" key="21">
    <source>
        <dbReference type="PIRSR" id="PIRSR000006-2"/>
    </source>
</evidence>
<dbReference type="AlphaFoldDB" id="H6SJ56"/>
<dbReference type="PANTHER" id="PTHR33751:SF1">
    <property type="entry name" value="CBB3-TYPE CYTOCHROME C OXIDASE SUBUNIT FIXP"/>
    <property type="match status" value="1"/>
</dbReference>
<comment type="cofactor">
    <cofactor evidence="19 21">
        <name>heme c</name>
        <dbReference type="ChEBI" id="CHEBI:61717"/>
    </cofactor>
    <text evidence="19 21">Binds 2 heme C groups per subunit.</text>
</comment>
<dbReference type="EMBL" id="HE663493">
    <property type="protein sequence ID" value="CCG08021.1"/>
    <property type="molecule type" value="Genomic_DNA"/>
</dbReference>
<comment type="subunit">
    <text evidence="19">Component of the cbb3-type cytochrome c oxidase.</text>
</comment>
<evidence type="ECO:0000256" key="11">
    <source>
        <dbReference type="ARBA" id="ARBA00022737"/>
    </source>
</evidence>
<evidence type="ECO:0000256" key="22">
    <source>
        <dbReference type="SAM" id="Phobius"/>
    </source>
</evidence>
<evidence type="ECO:0000259" key="23">
    <source>
        <dbReference type="PROSITE" id="PS51007"/>
    </source>
</evidence>
<comment type="function">
    <text evidence="19">C-type cytochrome. Part of the cbb3-type cytochrome c oxidase complex.</text>
</comment>
<evidence type="ECO:0000256" key="12">
    <source>
        <dbReference type="ARBA" id="ARBA00022781"/>
    </source>
</evidence>
<proteinExistence type="inferred from homology"/>
<evidence type="ECO:0000256" key="8">
    <source>
        <dbReference type="ARBA" id="ARBA00022660"/>
    </source>
</evidence>
<evidence type="ECO:0000256" key="1">
    <source>
        <dbReference type="ARBA" id="ARBA00004533"/>
    </source>
</evidence>
<dbReference type="InterPro" id="IPR032858">
    <property type="entry name" value="CcoP_N"/>
</dbReference>
<organism evidence="24 25">
    <name type="scientific">Pararhodospirillum photometricum DSM 122</name>
    <dbReference type="NCBI Taxonomy" id="1150469"/>
    <lineage>
        <taxon>Bacteria</taxon>
        <taxon>Pseudomonadati</taxon>
        <taxon>Pseudomonadota</taxon>
        <taxon>Alphaproteobacteria</taxon>
        <taxon>Rhodospirillales</taxon>
        <taxon>Rhodospirillaceae</taxon>
        <taxon>Pararhodospirillum</taxon>
    </lineage>
</organism>
<keyword evidence="18 19" id="KW-0472">Membrane</keyword>
<evidence type="ECO:0000256" key="5">
    <source>
        <dbReference type="ARBA" id="ARBA00022475"/>
    </source>
</evidence>
<feature type="binding site" description="axial binding residue" evidence="20">
    <location>
        <position position="222"/>
    </location>
    <ligand>
        <name>heme c</name>
        <dbReference type="ChEBI" id="CHEBI:61717"/>
        <label>2</label>
    </ligand>
    <ligandPart>
        <name>Fe</name>
        <dbReference type="ChEBI" id="CHEBI:18248"/>
    </ligandPart>
</feature>
<dbReference type="STRING" id="1150469.RSPPHO_01395"/>
<evidence type="ECO:0000256" key="9">
    <source>
        <dbReference type="ARBA" id="ARBA00022692"/>
    </source>
</evidence>
<evidence type="ECO:0000256" key="16">
    <source>
        <dbReference type="ARBA" id="ARBA00023004"/>
    </source>
</evidence>
<dbReference type="GO" id="GO:0020037">
    <property type="term" value="F:heme binding"/>
    <property type="evidence" value="ECO:0007669"/>
    <property type="project" value="InterPro"/>
</dbReference>
<evidence type="ECO:0000256" key="14">
    <source>
        <dbReference type="ARBA" id="ARBA00022989"/>
    </source>
</evidence>
<evidence type="ECO:0000256" key="19">
    <source>
        <dbReference type="PIRNR" id="PIRNR000006"/>
    </source>
</evidence>
<evidence type="ECO:0000256" key="17">
    <source>
        <dbReference type="ARBA" id="ARBA00023065"/>
    </source>
</evidence>
<feature type="domain" description="Cytochrome c" evidence="23">
    <location>
        <begin position="113"/>
        <end position="201"/>
    </location>
</feature>
<evidence type="ECO:0000256" key="13">
    <source>
        <dbReference type="ARBA" id="ARBA00022982"/>
    </source>
</evidence>
<protein>
    <recommendedName>
        <fullName evidence="19">Cbb3-type cytochrome c oxidase subunit</fullName>
    </recommendedName>
</protein>
<comment type="subcellular location">
    <subcellularLocation>
        <location evidence="1 19">Cell inner membrane</location>
    </subcellularLocation>
</comment>
<keyword evidence="25" id="KW-1185">Reference proteome</keyword>
<dbReference type="PANTHER" id="PTHR33751">
    <property type="entry name" value="CBB3-TYPE CYTOCHROME C OXIDASE SUBUNIT FIXP"/>
    <property type="match status" value="1"/>
</dbReference>
<dbReference type="InterPro" id="IPR050597">
    <property type="entry name" value="Cytochrome_c_Oxidase_Subunit"/>
</dbReference>
<dbReference type="GO" id="GO:0009055">
    <property type="term" value="F:electron transfer activity"/>
    <property type="evidence" value="ECO:0007669"/>
    <property type="project" value="InterPro"/>
</dbReference>
<dbReference type="GO" id="GO:0006119">
    <property type="term" value="P:oxidative phosphorylation"/>
    <property type="evidence" value="ECO:0007669"/>
    <property type="project" value="UniProtKB-UniPathway"/>
</dbReference>
<comment type="pathway">
    <text evidence="2 19">Energy metabolism; oxidative phosphorylation.</text>
</comment>
<keyword evidence="16 19" id="KW-0408">Iron</keyword>
<keyword evidence="11" id="KW-0677">Repeat</keyword>
<feature type="binding site" description="axial binding residue" evidence="20">
    <location>
        <position position="130"/>
    </location>
    <ligand>
        <name>heme c</name>
        <dbReference type="ChEBI" id="CHEBI:61717"/>
        <label>1</label>
    </ligand>
    <ligandPart>
        <name>Fe</name>
        <dbReference type="ChEBI" id="CHEBI:18248"/>
    </ligandPart>
</feature>
<dbReference type="PROSITE" id="PS51007">
    <property type="entry name" value="CYTC"/>
    <property type="match status" value="2"/>
</dbReference>
<evidence type="ECO:0000313" key="25">
    <source>
        <dbReference type="Proteomes" id="UP000033220"/>
    </source>
</evidence>
<evidence type="ECO:0000256" key="4">
    <source>
        <dbReference type="ARBA" id="ARBA00022448"/>
    </source>
</evidence>
<dbReference type="eggNOG" id="COG2010">
    <property type="taxonomic scope" value="Bacteria"/>
</dbReference>
<dbReference type="GO" id="GO:0005886">
    <property type="term" value="C:plasma membrane"/>
    <property type="evidence" value="ECO:0007669"/>
    <property type="project" value="UniProtKB-SubCell"/>
</dbReference>
<dbReference type="UniPathway" id="UPA00705"/>
<dbReference type="PATRIC" id="fig|1150469.3.peg.1573"/>
<keyword evidence="6 19" id="KW-0997">Cell inner membrane</keyword>
<dbReference type="Gene3D" id="6.10.280.130">
    <property type="match status" value="1"/>
</dbReference>
<name>H6SJ56_PARPM</name>
<evidence type="ECO:0000256" key="20">
    <source>
        <dbReference type="PIRSR" id="PIRSR000006-1"/>
    </source>
</evidence>
<keyword evidence="5 19" id="KW-1003">Cell membrane</keyword>
<evidence type="ECO:0000256" key="15">
    <source>
        <dbReference type="ARBA" id="ARBA00023002"/>
    </source>
</evidence>
<dbReference type="GO" id="GO:1902600">
    <property type="term" value="P:proton transmembrane transport"/>
    <property type="evidence" value="ECO:0007669"/>
    <property type="project" value="UniProtKB-KW"/>
</dbReference>
<feature type="binding site" description="covalent" evidence="21">
    <location>
        <position position="126"/>
    </location>
    <ligand>
        <name>heme c</name>
        <dbReference type="ChEBI" id="CHEBI:61717"/>
        <label>1</label>
    </ligand>
</feature>
<dbReference type="SUPFAM" id="SSF46626">
    <property type="entry name" value="Cytochrome c"/>
    <property type="match status" value="2"/>
</dbReference>
<feature type="binding site" description="covalent" evidence="21">
    <location>
        <position position="218"/>
    </location>
    <ligand>
        <name>heme c</name>
        <dbReference type="ChEBI" id="CHEBI:61717"/>
        <label>2</label>
    </ligand>
</feature>
<dbReference type="PIRSF" id="PIRSF000006">
    <property type="entry name" value="Cbb3-Cox_fixP"/>
    <property type="match status" value="1"/>
</dbReference>
<dbReference type="InterPro" id="IPR008168">
    <property type="entry name" value="Cyt_C_IC"/>
</dbReference>
<feature type="binding site" description="covalent" evidence="21">
    <location>
        <position position="129"/>
    </location>
    <ligand>
        <name>heme c</name>
        <dbReference type="ChEBI" id="CHEBI:61717"/>
        <label>1</label>
    </ligand>
</feature>
<keyword evidence="10 19" id="KW-0479">Metal-binding</keyword>
<keyword evidence="8 19" id="KW-0679">Respiratory chain</keyword>
<dbReference type="KEGG" id="rpm:RSPPHO_01395"/>
<keyword evidence="14 22" id="KW-1133">Transmembrane helix</keyword>
<evidence type="ECO:0000256" key="6">
    <source>
        <dbReference type="ARBA" id="ARBA00022519"/>
    </source>
</evidence>
<dbReference type="InterPro" id="IPR009056">
    <property type="entry name" value="Cyt_c-like_dom"/>
</dbReference>
<feature type="transmembrane region" description="Helical" evidence="22">
    <location>
        <begin position="36"/>
        <end position="58"/>
    </location>
</feature>
<feature type="binding site" description="axial binding residue" evidence="20">
    <location>
        <position position="268"/>
    </location>
    <ligand>
        <name>heme c</name>
        <dbReference type="ChEBI" id="CHEBI:61717"/>
        <label>1</label>
    </ligand>
    <ligandPart>
        <name>Fe</name>
        <dbReference type="ChEBI" id="CHEBI:18248"/>
    </ligandPart>
</feature>
<keyword evidence="13 19" id="KW-0249">Electron transport</keyword>
<evidence type="ECO:0000313" key="24">
    <source>
        <dbReference type="EMBL" id="CCG08021.1"/>
    </source>
</evidence>
<dbReference type="NCBIfam" id="TIGR00782">
    <property type="entry name" value="ccoP"/>
    <property type="match status" value="1"/>
</dbReference>
<evidence type="ECO:0000256" key="7">
    <source>
        <dbReference type="ARBA" id="ARBA00022617"/>
    </source>
</evidence>
<comment type="similarity">
    <text evidence="3 19">Belongs to the CcoP / FixP family.</text>
</comment>
<evidence type="ECO:0000256" key="10">
    <source>
        <dbReference type="ARBA" id="ARBA00022723"/>
    </source>
</evidence>
<dbReference type="GO" id="GO:0016491">
    <property type="term" value="F:oxidoreductase activity"/>
    <property type="evidence" value="ECO:0007669"/>
    <property type="project" value="UniProtKB-KW"/>
</dbReference>
<dbReference type="GO" id="GO:0005506">
    <property type="term" value="F:iron ion binding"/>
    <property type="evidence" value="ECO:0007669"/>
    <property type="project" value="InterPro"/>
</dbReference>
<dbReference type="Gene3D" id="1.10.760.10">
    <property type="entry name" value="Cytochrome c-like domain"/>
    <property type="match status" value="2"/>
</dbReference>
<feature type="domain" description="Cytochrome c" evidence="23">
    <location>
        <begin position="205"/>
        <end position="291"/>
    </location>
</feature>
<keyword evidence="12 19" id="KW-0375">Hydrogen ion transport</keyword>
<evidence type="ECO:0000256" key="3">
    <source>
        <dbReference type="ARBA" id="ARBA00006113"/>
    </source>
</evidence>
<reference evidence="24 25" key="1">
    <citation type="submission" date="2012-02" db="EMBL/GenBank/DDBJ databases">
        <title>Shotgun genome sequence of Phaeospirillum photometricum DSM 122.</title>
        <authorList>
            <person name="Duquesne K."/>
            <person name="Sturgis J."/>
        </authorList>
    </citation>
    <scope>NUCLEOTIDE SEQUENCE [LARGE SCALE GENOMIC DNA]</scope>
    <source>
        <strain evidence="25">DSM122</strain>
    </source>
</reference>
<dbReference type="InterPro" id="IPR036909">
    <property type="entry name" value="Cyt_c-like_dom_sf"/>
</dbReference>
<dbReference type="Proteomes" id="UP000033220">
    <property type="component" value="Chromosome DSM 122"/>
</dbReference>
<feature type="binding site" description="covalent" evidence="21">
    <location>
        <position position="221"/>
    </location>
    <ligand>
        <name>heme c</name>
        <dbReference type="ChEBI" id="CHEBI:61717"/>
        <label>2</label>
    </ligand>
</feature>
<dbReference type="Pfam" id="PF14715">
    <property type="entry name" value="FixP_N"/>
    <property type="match status" value="1"/>
</dbReference>
<keyword evidence="4 19" id="KW-0813">Transport</keyword>
<evidence type="ECO:0000256" key="18">
    <source>
        <dbReference type="ARBA" id="ARBA00023136"/>
    </source>
</evidence>
<dbReference type="Pfam" id="PF13442">
    <property type="entry name" value="Cytochrome_CBB3"/>
    <property type="match status" value="2"/>
</dbReference>
<sequence>MIPMAGLPEYDPETGRMTTGHEWDGIKELNTPLPVWWVWVFYACIVWAIGYVILFPAIPLGETNTPGLLGWHSRSVLDTQVEAANQRYHQEKVARLAALDITAVLADPDLREYARRAGAVIFKENCAPCHQAGGAGTYGFPTLADDEWLWGGTPEAIQTTILHGIRDSENYPDTRFNAMPAFTYLSPEDQEAVADYVLASSSGTLPEGRGKEVFSENCALCHASAGEGPVPDGNQMLGGPALNNAIWLYRGDREAILSQIRQPQNSVMPGWATRLKESDIKAVAVYVHDLGGGR</sequence>
<keyword evidence="9 22" id="KW-0812">Transmembrane</keyword>
<gene>
    <name evidence="24" type="ORF">RSPPHO_01395</name>
</gene>
<evidence type="ECO:0000256" key="2">
    <source>
        <dbReference type="ARBA" id="ARBA00004673"/>
    </source>
</evidence>
<keyword evidence="17 19" id="KW-0406">Ion transport</keyword>
<feature type="binding site" description="axial binding residue" evidence="20">
    <location>
        <position position="179"/>
    </location>
    <ligand>
        <name>heme c</name>
        <dbReference type="ChEBI" id="CHEBI:61717"/>
        <label>2</label>
    </ligand>
    <ligandPart>
        <name>Fe</name>
        <dbReference type="ChEBI" id="CHEBI:18248"/>
    </ligandPart>
</feature>
<keyword evidence="7 19" id="KW-0349">Heme</keyword>
<dbReference type="PRINTS" id="PR00605">
    <property type="entry name" value="CYTCHROMECIC"/>
</dbReference>
<keyword evidence="15 19" id="KW-0560">Oxidoreductase</keyword>
<accession>H6SJ56</accession>
<dbReference type="InterPro" id="IPR004678">
    <property type="entry name" value="Cyt_c_oxidase_cbb3_su3"/>
</dbReference>